<organism evidence="1 2">
    <name type="scientific">Lindgomyces ingoldianus</name>
    <dbReference type="NCBI Taxonomy" id="673940"/>
    <lineage>
        <taxon>Eukaryota</taxon>
        <taxon>Fungi</taxon>
        <taxon>Dikarya</taxon>
        <taxon>Ascomycota</taxon>
        <taxon>Pezizomycotina</taxon>
        <taxon>Dothideomycetes</taxon>
        <taxon>Pleosporomycetidae</taxon>
        <taxon>Pleosporales</taxon>
        <taxon>Lindgomycetaceae</taxon>
        <taxon>Lindgomyces</taxon>
    </lineage>
</organism>
<gene>
    <name evidence="1" type="ORF">BDR25DRAFT_266432</name>
</gene>
<reference evidence="1" key="1">
    <citation type="journal article" date="2020" name="Stud. Mycol.">
        <title>101 Dothideomycetes genomes: a test case for predicting lifestyles and emergence of pathogens.</title>
        <authorList>
            <person name="Haridas S."/>
            <person name="Albert R."/>
            <person name="Binder M."/>
            <person name="Bloem J."/>
            <person name="Labutti K."/>
            <person name="Salamov A."/>
            <person name="Andreopoulos B."/>
            <person name="Baker S."/>
            <person name="Barry K."/>
            <person name="Bills G."/>
            <person name="Bluhm B."/>
            <person name="Cannon C."/>
            <person name="Castanera R."/>
            <person name="Culley D."/>
            <person name="Daum C."/>
            <person name="Ezra D."/>
            <person name="Gonzalez J."/>
            <person name="Henrissat B."/>
            <person name="Kuo A."/>
            <person name="Liang C."/>
            <person name="Lipzen A."/>
            <person name="Lutzoni F."/>
            <person name="Magnuson J."/>
            <person name="Mondo S."/>
            <person name="Nolan M."/>
            <person name="Ohm R."/>
            <person name="Pangilinan J."/>
            <person name="Park H.-J."/>
            <person name="Ramirez L."/>
            <person name="Alfaro M."/>
            <person name="Sun H."/>
            <person name="Tritt A."/>
            <person name="Yoshinaga Y."/>
            <person name="Zwiers L.-H."/>
            <person name="Turgeon B."/>
            <person name="Goodwin S."/>
            <person name="Spatafora J."/>
            <person name="Crous P."/>
            <person name="Grigoriev I."/>
        </authorList>
    </citation>
    <scope>NUCLEOTIDE SEQUENCE</scope>
    <source>
        <strain evidence="1">ATCC 200398</strain>
    </source>
</reference>
<sequence>MSEELQDQPLEYRGTPPPVTRGPPPLPPTTQSEPNLRRPSPYTYVTSSLSSHSRFSSVASPRSLTSSRTSYSAGEVEQNHINIGIDFGTTYSGVAWAISGAQEPDINVVTTWPNAPTESWSVKVPTEIWYKEGEAFKWGYSVPPEAEPLKWFKLLLIPDAEMPQKIRDAKEIRTTKRLLQKLGKSLEDVIADYLQRIWECALIDIKQQQGSSADSMPLRIIMTVPASWTKDARNQMKSAAIKAGLLSRRIGVMDTKFEFVGEPEAAALAAFFDGNVRRSMNAGDIITICDAGGGTVDTVTYEIERILPNVHLGECIAGDSDLCGATALDGGFQEHMDGMMGKDKLSKMTPRIFSELMYMWEHNIKRQYQNSTSEIVAKLPHEVAKTIKNPLKIWKKGNGSKQLVGDAMRYTSADIKKIFDPVMRDILTLTNRQITETLRRKKKKPKAILLVGGLGSNKFLYQRLHAEYSTGDVDLIQPQGNKAWASICRGAAIKGMTFDNYDDGQVMPVPMVTSYISKAHYGIVFKVPFDASKHPEEDRRFDQATNQDLAYNQMQWYVSKGDDVSQGNPVILSWQKFQPDSRPCTSLSVKIFECEANNAPNRMTSEVQECETIIFPINWASLAVSEGANGQRFRRVQFDLKMTMLGLGKLDFETFVDGKMVARQNVRVKVGDGGLSMH</sequence>
<accession>A0ACB6QPC3</accession>
<evidence type="ECO:0000313" key="1">
    <source>
        <dbReference type="EMBL" id="KAF2467960.1"/>
    </source>
</evidence>
<dbReference type="Proteomes" id="UP000799755">
    <property type="component" value="Unassembled WGS sequence"/>
</dbReference>
<dbReference type="EMBL" id="MU003518">
    <property type="protein sequence ID" value="KAF2467960.1"/>
    <property type="molecule type" value="Genomic_DNA"/>
</dbReference>
<proteinExistence type="predicted"/>
<protein>
    <submittedName>
        <fullName evidence="1">Uncharacterized protein</fullName>
    </submittedName>
</protein>
<comment type="caution">
    <text evidence="1">The sequence shown here is derived from an EMBL/GenBank/DDBJ whole genome shotgun (WGS) entry which is preliminary data.</text>
</comment>
<keyword evidence="2" id="KW-1185">Reference proteome</keyword>
<evidence type="ECO:0000313" key="2">
    <source>
        <dbReference type="Proteomes" id="UP000799755"/>
    </source>
</evidence>
<name>A0ACB6QPC3_9PLEO</name>